<reference evidence="5" key="1">
    <citation type="submission" date="2023-07" db="EMBL/GenBank/DDBJ databases">
        <title>30 novel species of actinomycetes from the DSMZ collection.</title>
        <authorList>
            <person name="Nouioui I."/>
        </authorList>
    </citation>
    <scope>NUCLEOTIDE SEQUENCE [LARGE SCALE GENOMIC DNA]</scope>
    <source>
        <strain evidence="5">DSM 45834</strain>
    </source>
</reference>
<feature type="region of interest" description="Disordered" evidence="1">
    <location>
        <begin position="1"/>
        <end position="28"/>
    </location>
</feature>
<evidence type="ECO:0000256" key="1">
    <source>
        <dbReference type="SAM" id="MobiDB-lite"/>
    </source>
</evidence>
<evidence type="ECO:0000259" key="3">
    <source>
        <dbReference type="Pfam" id="PF07331"/>
    </source>
</evidence>
<dbReference type="Pfam" id="PF07331">
    <property type="entry name" value="TctB"/>
    <property type="match status" value="1"/>
</dbReference>
<keyword evidence="2" id="KW-0472">Membrane</keyword>
<protein>
    <submittedName>
        <fullName evidence="4">Tripartite tricarboxylate transporter TctB family protein</fullName>
    </submittedName>
</protein>
<evidence type="ECO:0000313" key="4">
    <source>
        <dbReference type="EMBL" id="MDT0353012.1"/>
    </source>
</evidence>
<feature type="domain" description="DUF1468" evidence="3">
    <location>
        <begin position="31"/>
        <end position="204"/>
    </location>
</feature>
<feature type="compositionally biased region" description="Acidic residues" evidence="1">
    <location>
        <begin position="107"/>
        <end position="127"/>
    </location>
</feature>
<dbReference type="Proteomes" id="UP001183202">
    <property type="component" value="Unassembled WGS sequence"/>
</dbReference>
<comment type="caution">
    <text evidence="4">The sequence shown here is derived from an EMBL/GenBank/DDBJ whole genome shotgun (WGS) entry which is preliminary data.</text>
</comment>
<feature type="transmembrane region" description="Helical" evidence="2">
    <location>
        <begin position="177"/>
        <end position="199"/>
    </location>
</feature>
<keyword evidence="2" id="KW-1133">Transmembrane helix</keyword>
<organism evidence="4 5">
    <name type="scientific">Pseudonocardia charpentierae</name>
    <dbReference type="NCBI Taxonomy" id="3075545"/>
    <lineage>
        <taxon>Bacteria</taxon>
        <taxon>Bacillati</taxon>
        <taxon>Actinomycetota</taxon>
        <taxon>Actinomycetes</taxon>
        <taxon>Pseudonocardiales</taxon>
        <taxon>Pseudonocardiaceae</taxon>
        <taxon>Pseudonocardia</taxon>
    </lineage>
</organism>
<name>A0ABU2NGD0_9PSEU</name>
<dbReference type="RefSeq" id="WP_311559524.1">
    <property type="nucleotide sequence ID" value="NZ_JAVREJ010000024.1"/>
</dbReference>
<proteinExistence type="predicted"/>
<feature type="transmembrane region" description="Helical" evidence="2">
    <location>
        <begin position="61"/>
        <end position="83"/>
    </location>
</feature>
<dbReference type="EMBL" id="JAVREJ010000024">
    <property type="protein sequence ID" value="MDT0353012.1"/>
    <property type="molecule type" value="Genomic_DNA"/>
</dbReference>
<dbReference type="InterPro" id="IPR009936">
    <property type="entry name" value="DUF1468"/>
</dbReference>
<feature type="transmembrane region" description="Helical" evidence="2">
    <location>
        <begin position="141"/>
        <end position="171"/>
    </location>
</feature>
<feature type="compositionally biased region" description="Basic and acidic residues" evidence="1">
    <location>
        <begin position="16"/>
        <end position="27"/>
    </location>
</feature>
<keyword evidence="5" id="KW-1185">Reference proteome</keyword>
<accession>A0ABU2NGD0</accession>
<gene>
    <name evidence="4" type="ORF">RM445_26205</name>
</gene>
<feature type="region of interest" description="Disordered" evidence="1">
    <location>
        <begin position="89"/>
        <end position="130"/>
    </location>
</feature>
<keyword evidence="2" id="KW-0812">Transmembrane</keyword>
<evidence type="ECO:0000256" key="2">
    <source>
        <dbReference type="SAM" id="Phobius"/>
    </source>
</evidence>
<feature type="transmembrane region" description="Helical" evidence="2">
    <location>
        <begin position="29"/>
        <end position="49"/>
    </location>
</feature>
<evidence type="ECO:0000313" key="5">
    <source>
        <dbReference type="Proteomes" id="UP001183202"/>
    </source>
</evidence>
<sequence length="212" mass="21694">MTPSEVPDPGLTKSPPPDRRAGRDPRPDLLAGGTFVIVGLMFVVASSRYELGSALQMGPGYYPLVLGGLLVALGVGVAVEGLFRRRNPRDAAVRDPTPAPAPRDDTGGDDTGGDDAGGDDADSDDAAGEERGPVPWMSMALVVAAIVAFALGVRELGLVPALLIATFLAALAGRRNAAWAAGVAVGLTVLCVLIFVVALQLRLPLVGSLFTG</sequence>